<feature type="region of interest" description="Disordered" evidence="1">
    <location>
        <begin position="38"/>
        <end position="59"/>
    </location>
</feature>
<reference evidence="3 4" key="1">
    <citation type="submission" date="2019-10" db="EMBL/GenBank/DDBJ databases">
        <title>Assembly and Annotation for the nematode Trichostrongylus colubriformis.</title>
        <authorList>
            <person name="Martin J."/>
        </authorList>
    </citation>
    <scope>NUCLEOTIDE SEQUENCE [LARGE SCALE GENOMIC DNA]</scope>
    <source>
        <strain evidence="3">G859</strain>
        <tissue evidence="3">Whole worm</tissue>
    </source>
</reference>
<dbReference type="Proteomes" id="UP001331761">
    <property type="component" value="Unassembled WGS sequence"/>
</dbReference>
<protein>
    <submittedName>
        <fullName evidence="3">Uncharacterized protein</fullName>
    </submittedName>
</protein>
<keyword evidence="2" id="KW-0472">Membrane</keyword>
<evidence type="ECO:0000313" key="3">
    <source>
        <dbReference type="EMBL" id="KAK5983401.1"/>
    </source>
</evidence>
<organism evidence="3 4">
    <name type="scientific">Trichostrongylus colubriformis</name>
    <name type="common">Black scour worm</name>
    <dbReference type="NCBI Taxonomy" id="6319"/>
    <lineage>
        <taxon>Eukaryota</taxon>
        <taxon>Metazoa</taxon>
        <taxon>Ecdysozoa</taxon>
        <taxon>Nematoda</taxon>
        <taxon>Chromadorea</taxon>
        <taxon>Rhabditida</taxon>
        <taxon>Rhabditina</taxon>
        <taxon>Rhabditomorpha</taxon>
        <taxon>Strongyloidea</taxon>
        <taxon>Trichostrongylidae</taxon>
        <taxon>Trichostrongylus</taxon>
    </lineage>
</organism>
<dbReference type="EMBL" id="WIXE01004037">
    <property type="protein sequence ID" value="KAK5983401.1"/>
    <property type="molecule type" value="Genomic_DNA"/>
</dbReference>
<evidence type="ECO:0000313" key="4">
    <source>
        <dbReference type="Proteomes" id="UP001331761"/>
    </source>
</evidence>
<comment type="caution">
    <text evidence="3">The sequence shown here is derived from an EMBL/GenBank/DDBJ whole genome shotgun (WGS) entry which is preliminary data.</text>
</comment>
<gene>
    <name evidence="3" type="ORF">GCK32_008170</name>
</gene>
<evidence type="ECO:0000256" key="2">
    <source>
        <dbReference type="SAM" id="Phobius"/>
    </source>
</evidence>
<name>A0AAN8IRM3_TRICO</name>
<keyword evidence="4" id="KW-1185">Reference proteome</keyword>
<keyword evidence="2" id="KW-1133">Transmembrane helix</keyword>
<dbReference type="AlphaFoldDB" id="A0AAN8IRM3"/>
<sequence length="185" mass="21484">MLAAPGRLLHHVHIGLTSGALQERRARQHRVMQQLFNSQRKRAAGTRARIQDRGRQGGYDPDRWTSYECDRFRDRFRGERLDGFLAGDEHHGKRRVHKMMQNLATEVRDQVDARSPVRPDEVKRSQSVEIIADTPPAVADLEQRAERVKLRFFSLRAVTQLVVLLLLIYIDHVGLRIVYTVYTYS</sequence>
<feature type="compositionally biased region" description="Basic and acidic residues" evidence="1">
    <location>
        <begin position="49"/>
        <end position="59"/>
    </location>
</feature>
<proteinExistence type="predicted"/>
<evidence type="ECO:0000256" key="1">
    <source>
        <dbReference type="SAM" id="MobiDB-lite"/>
    </source>
</evidence>
<accession>A0AAN8IRM3</accession>
<keyword evidence="2" id="KW-0812">Transmembrane</keyword>
<feature type="transmembrane region" description="Helical" evidence="2">
    <location>
        <begin position="153"/>
        <end position="170"/>
    </location>
</feature>